<feature type="domain" description="Serine dehydratase-like alpha subunit" evidence="12">
    <location>
        <begin position="28"/>
        <end position="275"/>
    </location>
</feature>
<evidence type="ECO:0000256" key="6">
    <source>
        <dbReference type="ARBA" id="ARBA00022723"/>
    </source>
</evidence>
<dbReference type="Proteomes" id="UP000187485">
    <property type="component" value="Unassembled WGS sequence"/>
</dbReference>
<keyword evidence="5 11" id="KW-0004">4Fe-4S</keyword>
<dbReference type="GO" id="GO:0003941">
    <property type="term" value="F:L-serine ammonia-lyase activity"/>
    <property type="evidence" value="ECO:0007669"/>
    <property type="project" value="UniProtKB-UniRule"/>
</dbReference>
<comment type="catalytic activity">
    <reaction evidence="10 11">
        <text>L-serine = pyruvate + NH4(+)</text>
        <dbReference type="Rhea" id="RHEA:19169"/>
        <dbReference type="ChEBI" id="CHEBI:15361"/>
        <dbReference type="ChEBI" id="CHEBI:28938"/>
        <dbReference type="ChEBI" id="CHEBI:33384"/>
        <dbReference type="EC" id="4.3.1.17"/>
    </reaction>
</comment>
<organism evidence="13 14">
    <name type="scientific">Carboxydothermus pertinax</name>
    <dbReference type="NCBI Taxonomy" id="870242"/>
    <lineage>
        <taxon>Bacteria</taxon>
        <taxon>Bacillati</taxon>
        <taxon>Bacillota</taxon>
        <taxon>Clostridia</taxon>
        <taxon>Thermoanaerobacterales</taxon>
        <taxon>Thermoanaerobacteraceae</taxon>
        <taxon>Carboxydothermus</taxon>
    </lineage>
</organism>
<name>A0A1L8CSR7_9THEO</name>
<keyword evidence="6 11" id="KW-0479">Metal-binding</keyword>
<gene>
    <name evidence="13" type="ORF">cpu_04470</name>
</gene>
<dbReference type="EC" id="4.3.1.17" evidence="11"/>
<dbReference type="PANTHER" id="PTHR30182:SF1">
    <property type="entry name" value="L-SERINE DEHYDRATASE 1"/>
    <property type="match status" value="1"/>
</dbReference>
<reference evidence="14" key="1">
    <citation type="submission" date="2016-12" db="EMBL/GenBank/DDBJ databases">
        <title>Draft Genome Sequences od Carboxydothermus pertinax and islandicus, Hydrogenogenic Carboxydotrophic Bacteria.</title>
        <authorList>
            <person name="Fukuyama Y."/>
            <person name="Ohmae K."/>
            <person name="Yoneda Y."/>
            <person name="Yoshida T."/>
            <person name="Sako Y."/>
        </authorList>
    </citation>
    <scope>NUCLEOTIDE SEQUENCE [LARGE SCALE GENOMIC DNA]</scope>
    <source>
        <strain evidence="14">Ug1</strain>
    </source>
</reference>
<dbReference type="InterPro" id="IPR051318">
    <property type="entry name" value="Fe-S_L-Ser"/>
</dbReference>
<evidence type="ECO:0000313" key="13">
    <source>
        <dbReference type="EMBL" id="GAV21937.1"/>
    </source>
</evidence>
<dbReference type="STRING" id="870242.cpu_04470"/>
<keyword evidence="9 11" id="KW-0456">Lyase</keyword>
<comment type="caution">
    <text evidence="13">The sequence shown here is derived from an EMBL/GenBank/DDBJ whole genome shotgun (WGS) entry which is preliminary data.</text>
</comment>
<sequence length="299" mass="30190">MFIESVEQLIKEAKKLGQTLGKTAVILEAKEREVPEEELIATMQKRLLVMKEAISEGLTGKPSVGGLAGGQAVKYKKRLDEGKNLASGVFGKAITYALAVSEANASMGLIVAAPTAGSAGVLPGVLLSLMEEYGLSEEKVVEGLYAAGAVGLVIAHKASLSGAQGGCQAECGSAAAMAAVAAVELMGGTPEQAAMAGAIALKGMLGLVCDPVAGLVEVPCVKRNVAAAVQALAAADMALAGITSAISFDEVIGAMGEIGRELPLSLKETALGGLAATPTGKALAAQIFQRKEENDGKDN</sequence>
<dbReference type="RefSeq" id="WP_075858371.1">
    <property type="nucleotide sequence ID" value="NZ_BDJK01000006.1"/>
</dbReference>
<dbReference type="OrthoDB" id="9805537at2"/>
<evidence type="ECO:0000256" key="1">
    <source>
        <dbReference type="ARBA" id="ARBA00001966"/>
    </source>
</evidence>
<dbReference type="InterPro" id="IPR005130">
    <property type="entry name" value="Ser_deHydtase-like_asu"/>
</dbReference>
<proteinExistence type="inferred from homology"/>
<evidence type="ECO:0000256" key="3">
    <source>
        <dbReference type="ARBA" id="ARBA00008636"/>
    </source>
</evidence>
<dbReference type="AlphaFoldDB" id="A0A1L8CSR7"/>
<keyword evidence="7 11" id="KW-0408">Iron</keyword>
<evidence type="ECO:0000256" key="10">
    <source>
        <dbReference type="ARBA" id="ARBA00049406"/>
    </source>
</evidence>
<evidence type="ECO:0000256" key="7">
    <source>
        <dbReference type="ARBA" id="ARBA00023004"/>
    </source>
</evidence>
<dbReference type="PANTHER" id="PTHR30182">
    <property type="entry name" value="L-SERINE DEHYDRATASE"/>
    <property type="match status" value="1"/>
</dbReference>
<dbReference type="EMBL" id="BDJK01000006">
    <property type="protein sequence ID" value="GAV21937.1"/>
    <property type="molecule type" value="Genomic_DNA"/>
</dbReference>
<evidence type="ECO:0000256" key="8">
    <source>
        <dbReference type="ARBA" id="ARBA00023014"/>
    </source>
</evidence>
<comment type="pathway">
    <text evidence="2">Carbohydrate biosynthesis; gluconeogenesis.</text>
</comment>
<evidence type="ECO:0000259" key="12">
    <source>
        <dbReference type="Pfam" id="PF03313"/>
    </source>
</evidence>
<dbReference type="NCBIfam" id="TIGR00718">
    <property type="entry name" value="sda_alpha"/>
    <property type="match status" value="1"/>
</dbReference>
<accession>A0A1L8CSR7</accession>
<dbReference type="Pfam" id="PF03313">
    <property type="entry name" value="SDH_alpha"/>
    <property type="match status" value="1"/>
</dbReference>
<dbReference type="GO" id="GO:0051539">
    <property type="term" value="F:4 iron, 4 sulfur cluster binding"/>
    <property type="evidence" value="ECO:0007669"/>
    <property type="project" value="UniProtKB-UniRule"/>
</dbReference>
<comment type="cofactor">
    <cofactor evidence="1 11">
        <name>[4Fe-4S] cluster</name>
        <dbReference type="ChEBI" id="CHEBI:49883"/>
    </cofactor>
</comment>
<evidence type="ECO:0000313" key="14">
    <source>
        <dbReference type="Proteomes" id="UP000187485"/>
    </source>
</evidence>
<evidence type="ECO:0000256" key="4">
    <source>
        <dbReference type="ARBA" id="ARBA00022432"/>
    </source>
</evidence>
<evidence type="ECO:0000256" key="5">
    <source>
        <dbReference type="ARBA" id="ARBA00022485"/>
    </source>
</evidence>
<dbReference type="GO" id="GO:0046872">
    <property type="term" value="F:metal ion binding"/>
    <property type="evidence" value="ECO:0007669"/>
    <property type="project" value="UniProtKB-KW"/>
</dbReference>
<keyword evidence="14" id="KW-1185">Reference proteome</keyword>
<protein>
    <recommendedName>
        <fullName evidence="11">L-serine dehydratase</fullName>
        <ecNumber evidence="11">4.3.1.17</ecNumber>
    </recommendedName>
</protein>
<keyword evidence="4 11" id="KW-0312">Gluconeogenesis</keyword>
<evidence type="ECO:0000256" key="11">
    <source>
        <dbReference type="RuleBase" id="RU366059"/>
    </source>
</evidence>
<dbReference type="InterPro" id="IPR004642">
    <property type="entry name" value="Ser_deHydtase_asu"/>
</dbReference>
<evidence type="ECO:0000256" key="9">
    <source>
        <dbReference type="ARBA" id="ARBA00023239"/>
    </source>
</evidence>
<dbReference type="GO" id="GO:0006094">
    <property type="term" value="P:gluconeogenesis"/>
    <property type="evidence" value="ECO:0007669"/>
    <property type="project" value="UniProtKB-KW"/>
</dbReference>
<comment type="similarity">
    <text evidence="3 11">Belongs to the iron-sulfur dependent L-serine dehydratase family.</text>
</comment>
<keyword evidence="8 11" id="KW-0411">Iron-sulfur</keyword>
<evidence type="ECO:0000256" key="2">
    <source>
        <dbReference type="ARBA" id="ARBA00004742"/>
    </source>
</evidence>